<dbReference type="OrthoDB" id="2362564at2"/>
<accession>A0A5R9F266</accession>
<evidence type="ECO:0000259" key="1">
    <source>
        <dbReference type="PROSITE" id="PS50853"/>
    </source>
</evidence>
<dbReference type="CDD" id="cd00063">
    <property type="entry name" value="FN3"/>
    <property type="match status" value="1"/>
</dbReference>
<keyword evidence="3" id="KW-1185">Reference proteome</keyword>
<dbReference type="RefSeq" id="WP_138125116.1">
    <property type="nucleotide sequence ID" value="NZ_SWLG01000005.1"/>
</dbReference>
<name>A0A5R9F266_9BACL</name>
<dbReference type="SUPFAM" id="SSF49265">
    <property type="entry name" value="Fibronectin type III"/>
    <property type="match status" value="1"/>
</dbReference>
<proteinExistence type="predicted"/>
<dbReference type="PROSITE" id="PS50853">
    <property type="entry name" value="FN3"/>
    <property type="match status" value="1"/>
</dbReference>
<dbReference type="SMART" id="SM00060">
    <property type="entry name" value="FN3"/>
    <property type="match status" value="1"/>
</dbReference>
<sequence length="186" mass="20911">MDETLLTSLRDELKERLRITWPEEDGSLKNIIKRSEAYLSNLAGASFDFSTEEWPKDLLLERCRYAYNNAQDEFEKNFKHELSRFILNASLGKIGVIVESPTNVTASAVTDTTLTLNWDEVSYHWGISKYEVFRDGVSIGEVTETRYEDTGLSPSTEYTYQVKAVSTNGIESKLSSGLTVTTSAGV</sequence>
<reference evidence="2 3" key="1">
    <citation type="submission" date="2019-04" db="EMBL/GenBank/DDBJ databases">
        <title>Bacillus caeni sp. nov., a bacterium isolated from mangrove sediment.</title>
        <authorList>
            <person name="Huang H."/>
            <person name="Mo K."/>
            <person name="Hu Y."/>
        </authorList>
    </citation>
    <scope>NUCLEOTIDE SEQUENCE [LARGE SCALE GENOMIC DNA]</scope>
    <source>
        <strain evidence="2 3">HB172195</strain>
    </source>
</reference>
<dbReference type="InterPro" id="IPR003961">
    <property type="entry name" value="FN3_dom"/>
</dbReference>
<evidence type="ECO:0000313" key="2">
    <source>
        <dbReference type="EMBL" id="TLS37742.1"/>
    </source>
</evidence>
<organism evidence="2 3">
    <name type="scientific">Exobacillus caeni</name>
    <dbReference type="NCBI Taxonomy" id="2574798"/>
    <lineage>
        <taxon>Bacteria</taxon>
        <taxon>Bacillati</taxon>
        <taxon>Bacillota</taxon>
        <taxon>Bacilli</taxon>
        <taxon>Bacillales</taxon>
        <taxon>Guptibacillaceae</taxon>
        <taxon>Exobacillus</taxon>
    </lineage>
</organism>
<evidence type="ECO:0000313" key="3">
    <source>
        <dbReference type="Proteomes" id="UP000308230"/>
    </source>
</evidence>
<dbReference type="InterPro" id="IPR013783">
    <property type="entry name" value="Ig-like_fold"/>
</dbReference>
<dbReference type="AlphaFoldDB" id="A0A5R9F266"/>
<feature type="domain" description="Fibronectin type-III" evidence="1">
    <location>
        <begin position="100"/>
        <end position="185"/>
    </location>
</feature>
<dbReference type="InterPro" id="IPR036116">
    <property type="entry name" value="FN3_sf"/>
</dbReference>
<dbReference type="Pfam" id="PF00041">
    <property type="entry name" value="fn3"/>
    <property type="match status" value="1"/>
</dbReference>
<protein>
    <submittedName>
        <fullName evidence="2">Fibronectin type III domain-containing protein</fullName>
    </submittedName>
</protein>
<dbReference type="Proteomes" id="UP000308230">
    <property type="component" value="Unassembled WGS sequence"/>
</dbReference>
<gene>
    <name evidence="2" type="ORF">FCL54_07925</name>
</gene>
<dbReference type="Gene3D" id="2.60.40.10">
    <property type="entry name" value="Immunoglobulins"/>
    <property type="match status" value="1"/>
</dbReference>
<dbReference type="EMBL" id="SWLG01000005">
    <property type="protein sequence ID" value="TLS37742.1"/>
    <property type="molecule type" value="Genomic_DNA"/>
</dbReference>
<comment type="caution">
    <text evidence="2">The sequence shown here is derived from an EMBL/GenBank/DDBJ whole genome shotgun (WGS) entry which is preliminary data.</text>
</comment>